<dbReference type="SUPFAM" id="SSF53098">
    <property type="entry name" value="Ribonuclease H-like"/>
    <property type="match status" value="1"/>
</dbReference>
<evidence type="ECO:0000256" key="6">
    <source>
        <dbReference type="SAM" id="MobiDB-lite"/>
    </source>
</evidence>
<keyword evidence="4" id="KW-0862">Zinc</keyword>
<evidence type="ECO:0000256" key="3">
    <source>
        <dbReference type="ARBA" id="ARBA00022771"/>
    </source>
</evidence>
<accession>A0A7J6IDM9</accession>
<feature type="region of interest" description="Disordered" evidence="6">
    <location>
        <begin position="191"/>
        <end position="327"/>
    </location>
</feature>
<comment type="subcellular location">
    <subcellularLocation>
        <location evidence="1">Nucleus</location>
    </subcellularLocation>
</comment>
<keyword evidence="8" id="KW-1185">Reference proteome</keyword>
<dbReference type="InterPro" id="IPR012337">
    <property type="entry name" value="RNaseH-like_sf"/>
</dbReference>
<dbReference type="InterPro" id="IPR052035">
    <property type="entry name" value="ZnF_BED_domain_contain"/>
</dbReference>
<protein>
    <submittedName>
        <fullName evidence="7">Zinc finger BED domain-containing protein RICESLEEPER 2</fullName>
    </submittedName>
</protein>
<sequence length="960" mass="105263">MLRLEEGATIQRKRNLLSNPVLCALQPYYAENKTVVRLAQTWQSTMHLPIITAALLAALALALPENEDDDNDEQECPRGPGMTMGTVAYFETPRLAEACPEAHVYFLDAQSEVVRSQHVNITNSTTECDTNLLQAISLPADLTSTYAKVTFLCGGDDEPQCQMLRLLPPTVANSSGPSSLAMSRTCMNLDSSATSQTTNPATNPATNPTLSVFPSSPANPASGVADALTSSYPTGGAPTETSEQSAETATGPGGSLPTAAPTDQDGPPSTSGTGGSFVATPDSTTAWLSSVPSSPALPESPSEASSEIASNDTTGAPSSLPAGATDATRTAIGGFVGVTAKSLEEVEGQPSRSSGDLHQNRCFTAVILDLCHPLASFEYVYHTSSPHSTPTPPLNAFSQLSRHRSITSQLEQGQNHPLPNRPSFADLFRFMINSKVYVEESDLWRKSARERTSWIGSHGWYFLLYQPDGQPGASYWACRYCDLKGKHIILDIKATSSASEHLKKNHPREIQAGSVGSEGSEQPEDVPYKRRRLDFTGLTKSHAKSIQRAAICLIIDANLPFTIYENPAFQYMISGASTKLQALPSSGTSMVIAFEGIWKQQKMVIQQELLHADSEIHLGFNLWTSPGRQAIMGVTAHFIIKGKGPQVRLIAIRKQISAHNSLNLANTLEEIIRDWGITEQVKTLISNNASSNNTYIASLIPRLDPSAKKKQDIQARRIRCFGHILNLVSKAFLFGKDSESFERQSDTYVLLQQDEADLKHWRKAGPIGKLHDIVKFIRASPQRTQRFKILSHEIPEASDQSDGFLLSQQTSKEVELIQDNATRWNSTYLMIERAIRLKDEVEGFYSSQNAKDPVPAQDILTSDDWLQLTEIMTILKPIWKITLRTQGFGEDGSYGRFWEVIIVMEYLLSHFEGWKTFYNGISSGDTQDLEPDEFQAFSQEASQRSTPIMCSSITSISETV</sequence>
<proteinExistence type="predicted"/>
<dbReference type="EMBL" id="ANPB02000011">
    <property type="protein sequence ID" value="KAF4474438.1"/>
    <property type="molecule type" value="Genomic_DNA"/>
</dbReference>
<comment type="caution">
    <text evidence="7">The sequence shown here is derived from an EMBL/GenBank/DDBJ whole genome shotgun (WGS) entry which is preliminary data.</text>
</comment>
<feature type="compositionally biased region" description="Low complexity" evidence="6">
    <location>
        <begin position="191"/>
        <end position="209"/>
    </location>
</feature>
<reference evidence="7 8" key="2">
    <citation type="submission" date="2020-04" db="EMBL/GenBank/DDBJ databases">
        <title>Genome sequencing and assembly of multiple isolates from the Colletotrichum gloeosporioides species complex.</title>
        <authorList>
            <person name="Gan P."/>
            <person name="Shirasu K."/>
        </authorList>
    </citation>
    <scope>NUCLEOTIDE SEQUENCE [LARGE SCALE GENOMIC DNA]</scope>
    <source>
        <strain evidence="7 8">Nara gc5</strain>
    </source>
</reference>
<dbReference type="GeneID" id="43612062"/>
<gene>
    <name evidence="7" type="ORF">CGGC5_v017119</name>
</gene>
<dbReference type="OrthoDB" id="4856894at2759"/>
<keyword evidence="3" id="KW-0863">Zinc-finger</keyword>
<dbReference type="PANTHER" id="PTHR46481">
    <property type="entry name" value="ZINC FINGER BED DOMAIN-CONTAINING PROTEIN 4"/>
    <property type="match status" value="1"/>
</dbReference>
<dbReference type="PANTHER" id="PTHR46481:SF10">
    <property type="entry name" value="ZINC FINGER BED DOMAIN-CONTAINING PROTEIN 39"/>
    <property type="match status" value="1"/>
</dbReference>
<dbReference type="RefSeq" id="XP_031875724.2">
    <property type="nucleotide sequence ID" value="XM_032027951.2"/>
</dbReference>
<dbReference type="GO" id="GO:0005634">
    <property type="term" value="C:nucleus"/>
    <property type="evidence" value="ECO:0007669"/>
    <property type="project" value="UniProtKB-SubCell"/>
</dbReference>
<dbReference type="GO" id="GO:0008270">
    <property type="term" value="F:zinc ion binding"/>
    <property type="evidence" value="ECO:0007669"/>
    <property type="project" value="UniProtKB-KW"/>
</dbReference>
<evidence type="ECO:0000256" key="1">
    <source>
        <dbReference type="ARBA" id="ARBA00004123"/>
    </source>
</evidence>
<evidence type="ECO:0000256" key="5">
    <source>
        <dbReference type="ARBA" id="ARBA00023242"/>
    </source>
</evidence>
<name>A0A7J6IDM9_COLFN</name>
<keyword evidence="2" id="KW-0479">Metal-binding</keyword>
<evidence type="ECO:0000256" key="2">
    <source>
        <dbReference type="ARBA" id="ARBA00022723"/>
    </source>
</evidence>
<evidence type="ECO:0000256" key="4">
    <source>
        <dbReference type="ARBA" id="ARBA00022833"/>
    </source>
</evidence>
<feature type="region of interest" description="Disordered" evidence="6">
    <location>
        <begin position="500"/>
        <end position="524"/>
    </location>
</feature>
<reference evidence="7 8" key="1">
    <citation type="submission" date="2012-08" db="EMBL/GenBank/DDBJ databases">
        <authorList>
            <person name="Gan P.H.P."/>
            <person name="Ikeda K."/>
            <person name="Irieda H."/>
            <person name="Narusaka M."/>
            <person name="O'Connell R.J."/>
            <person name="Narusaka Y."/>
            <person name="Takano Y."/>
            <person name="Kubo Y."/>
            <person name="Shirasu K."/>
        </authorList>
    </citation>
    <scope>NUCLEOTIDE SEQUENCE [LARGE SCALE GENOMIC DNA]</scope>
    <source>
        <strain evidence="7 8">Nara gc5</strain>
    </source>
</reference>
<feature type="compositionally biased region" description="Polar residues" evidence="6">
    <location>
        <begin position="210"/>
        <end position="219"/>
    </location>
</feature>
<dbReference type="Proteomes" id="UP000011096">
    <property type="component" value="Unassembled WGS sequence"/>
</dbReference>
<dbReference type="AlphaFoldDB" id="A0A7J6IDM9"/>
<dbReference type="InParanoid" id="A0A7J6IDM9"/>
<feature type="compositionally biased region" description="Low complexity" evidence="6">
    <location>
        <begin position="289"/>
        <end position="310"/>
    </location>
</feature>
<organism evidence="7 8">
    <name type="scientific">Colletotrichum fructicola (strain Nara gc5)</name>
    <name type="common">Anthracnose fungus</name>
    <name type="synonym">Colletotrichum gloeosporioides (strain Nara gc5)</name>
    <dbReference type="NCBI Taxonomy" id="1213859"/>
    <lineage>
        <taxon>Eukaryota</taxon>
        <taxon>Fungi</taxon>
        <taxon>Dikarya</taxon>
        <taxon>Ascomycota</taxon>
        <taxon>Pezizomycotina</taxon>
        <taxon>Sordariomycetes</taxon>
        <taxon>Hypocreomycetidae</taxon>
        <taxon>Glomerellales</taxon>
        <taxon>Glomerellaceae</taxon>
        <taxon>Colletotrichum</taxon>
        <taxon>Colletotrichum gloeosporioides species complex</taxon>
    </lineage>
</organism>
<keyword evidence="5" id="KW-0539">Nucleus</keyword>
<evidence type="ECO:0000313" key="7">
    <source>
        <dbReference type="EMBL" id="KAF4474438.1"/>
    </source>
</evidence>
<feature type="compositionally biased region" description="Low complexity" evidence="6">
    <location>
        <begin position="239"/>
        <end position="250"/>
    </location>
</feature>
<evidence type="ECO:0000313" key="8">
    <source>
        <dbReference type="Proteomes" id="UP000011096"/>
    </source>
</evidence>